<comment type="subunit">
    <text evidence="8">Component of the TIM23 complex.</text>
</comment>
<comment type="subcellular location">
    <subcellularLocation>
        <location evidence="8">Mitochondrion inner membrane</location>
        <topology evidence="8">Single-pass membrane protein</topology>
    </subcellularLocation>
    <subcellularLocation>
        <location evidence="1">Mitochondrion membrane</location>
        <topology evidence="1">Single-pass membrane protein</topology>
    </subcellularLocation>
</comment>
<evidence type="ECO:0000256" key="6">
    <source>
        <dbReference type="ARBA" id="ARBA00023128"/>
    </source>
</evidence>
<keyword evidence="6 8" id="KW-0496">Mitochondrion</keyword>
<sequence length="318" mass="36307">MEMETFCLCCAGTEAGGIAYLIEKRLKQVISPILLDEMVSWVLMKEMGPLKKAANRTKKWAEILIKQYLHNGQIPNFHFERFSRSYHMNIGTCFRLRPKFGLQWRHFCCSSLSLAAAHDDTLKHAHHQQKQQQGNVKMKTDGGGGAVAGPERTYLEEMLIQKEEEPKTTGQKVKRAAETTFYISFGLLSCAALGIMTFLVFREFFAFSSPQGVYRNSAKRVKADAQCREMFGKRILTFGEESGRGRRRNLLHRKYVKDGQERLSIMFHVKGDVQVGKVYAEIVKGEDGGWDYHFILAETDGFPKRTAFLVDNRKTTTN</sequence>
<dbReference type="AlphaFoldDB" id="A0A914H897"/>
<keyword evidence="7 8" id="KW-0472">Membrane</keyword>
<keyword evidence="4" id="KW-0809">Transit peptide</keyword>
<evidence type="ECO:0000256" key="7">
    <source>
        <dbReference type="ARBA" id="ARBA00023136"/>
    </source>
</evidence>
<dbReference type="Proteomes" id="UP000887572">
    <property type="component" value="Unplaced"/>
</dbReference>
<dbReference type="PANTHER" id="PTHR13032:SF6">
    <property type="entry name" value="MITOCHONDRIAL IMPORT INNER MEMBRANE TRANSLOCASE SUBUNIT TIM21"/>
    <property type="match status" value="1"/>
</dbReference>
<dbReference type="InterPro" id="IPR013261">
    <property type="entry name" value="Tim21"/>
</dbReference>
<dbReference type="PANTHER" id="PTHR13032">
    <property type="entry name" value="MITOCHONDRIAL IMPORT INNER MEMBRANE TRANSLOCASE SUBUNIT TIM21"/>
    <property type="match status" value="1"/>
</dbReference>
<dbReference type="Pfam" id="PF08294">
    <property type="entry name" value="TIM21"/>
    <property type="match status" value="1"/>
</dbReference>
<dbReference type="Gene3D" id="3.10.450.320">
    <property type="entry name" value="Mitochondrial import inner membrane translocase subunit Tim21"/>
    <property type="match status" value="1"/>
</dbReference>
<evidence type="ECO:0000256" key="2">
    <source>
        <dbReference type="ARBA" id="ARBA00010867"/>
    </source>
</evidence>
<comment type="similarity">
    <text evidence="2 8">Belongs to the TIM21 family.</text>
</comment>
<keyword evidence="8" id="KW-0813">Transport</keyword>
<dbReference type="GO" id="GO:0005744">
    <property type="term" value="C:TIM23 mitochondrial import inner membrane translocase complex"/>
    <property type="evidence" value="ECO:0007669"/>
    <property type="project" value="UniProtKB-UniRule"/>
</dbReference>
<proteinExistence type="inferred from homology"/>
<dbReference type="WBParaSite" id="Gr19_v10_g15135.t1">
    <property type="protein sequence ID" value="Gr19_v10_g15135.t1"/>
    <property type="gene ID" value="Gr19_v10_g15135"/>
</dbReference>
<evidence type="ECO:0000256" key="3">
    <source>
        <dbReference type="ARBA" id="ARBA00022692"/>
    </source>
</evidence>
<evidence type="ECO:0000256" key="4">
    <source>
        <dbReference type="ARBA" id="ARBA00022946"/>
    </source>
</evidence>
<dbReference type="InterPro" id="IPR038552">
    <property type="entry name" value="Tim21_IMS_sf"/>
</dbReference>
<evidence type="ECO:0000313" key="10">
    <source>
        <dbReference type="WBParaSite" id="Gr19_v10_g15135.t1"/>
    </source>
</evidence>
<dbReference type="GO" id="GO:0030150">
    <property type="term" value="P:protein import into mitochondrial matrix"/>
    <property type="evidence" value="ECO:0007669"/>
    <property type="project" value="UniProtKB-UniRule"/>
</dbReference>
<feature type="transmembrane region" description="Helical" evidence="8">
    <location>
        <begin position="181"/>
        <end position="201"/>
    </location>
</feature>
<accession>A0A914H897</accession>
<evidence type="ECO:0000313" key="9">
    <source>
        <dbReference type="Proteomes" id="UP000887572"/>
    </source>
</evidence>
<comment type="function">
    <text evidence="8">Essential component of the TIM23 complex, a complex that mediates the translocation of transit peptide-containing proteins across the mitochondrial inner membrane.</text>
</comment>
<keyword evidence="8" id="KW-0653">Protein transport</keyword>
<evidence type="ECO:0000256" key="1">
    <source>
        <dbReference type="ARBA" id="ARBA00004304"/>
    </source>
</evidence>
<protein>
    <recommendedName>
        <fullName evidence="8">Mitochondrial import inner membrane translocase subunit Tim21</fullName>
    </recommendedName>
</protein>
<reference evidence="10" key="1">
    <citation type="submission" date="2022-11" db="UniProtKB">
        <authorList>
            <consortium name="WormBaseParasite"/>
        </authorList>
    </citation>
    <scope>IDENTIFICATION</scope>
</reference>
<keyword evidence="5 8" id="KW-1133">Transmembrane helix</keyword>
<evidence type="ECO:0000256" key="5">
    <source>
        <dbReference type="ARBA" id="ARBA00022989"/>
    </source>
</evidence>
<evidence type="ECO:0000256" key="8">
    <source>
        <dbReference type="RuleBase" id="RU367142"/>
    </source>
</evidence>
<name>A0A914H897_GLORO</name>
<keyword evidence="3 8" id="KW-0812">Transmembrane</keyword>
<keyword evidence="9" id="KW-1185">Reference proteome</keyword>
<keyword evidence="8" id="KW-0999">Mitochondrion inner membrane</keyword>
<organism evidence="9 10">
    <name type="scientific">Globodera rostochiensis</name>
    <name type="common">Golden nematode worm</name>
    <name type="synonym">Heterodera rostochiensis</name>
    <dbReference type="NCBI Taxonomy" id="31243"/>
    <lineage>
        <taxon>Eukaryota</taxon>
        <taxon>Metazoa</taxon>
        <taxon>Ecdysozoa</taxon>
        <taxon>Nematoda</taxon>
        <taxon>Chromadorea</taxon>
        <taxon>Rhabditida</taxon>
        <taxon>Tylenchina</taxon>
        <taxon>Tylenchomorpha</taxon>
        <taxon>Tylenchoidea</taxon>
        <taxon>Heteroderidae</taxon>
        <taxon>Heteroderinae</taxon>
        <taxon>Globodera</taxon>
    </lineage>
</organism>
<keyword evidence="8" id="KW-0811">Translocation</keyword>